<dbReference type="InterPro" id="IPR001387">
    <property type="entry name" value="Cro/C1-type_HTH"/>
</dbReference>
<dbReference type="AlphaFoldDB" id="A0A430F4I0"/>
<dbReference type="InterPro" id="IPR010982">
    <property type="entry name" value="Lambda_DNA-bd_dom_sf"/>
</dbReference>
<protein>
    <submittedName>
        <fullName evidence="2">PbsX family transcriptional regulator</fullName>
    </submittedName>
</protein>
<proteinExistence type="predicted"/>
<accession>A0A430F4I0</accession>
<dbReference type="EMBL" id="QXGI01000012">
    <property type="protein sequence ID" value="RSX44690.1"/>
    <property type="molecule type" value="Genomic_DNA"/>
</dbReference>
<dbReference type="Gene3D" id="1.10.260.40">
    <property type="entry name" value="lambda repressor-like DNA-binding domains"/>
    <property type="match status" value="1"/>
</dbReference>
<evidence type="ECO:0000313" key="3">
    <source>
        <dbReference type="Proteomes" id="UP000288052"/>
    </source>
</evidence>
<evidence type="ECO:0000259" key="1">
    <source>
        <dbReference type="PROSITE" id="PS50943"/>
    </source>
</evidence>
<sequence length="64" mass="7160">MGLRELRTARHLTQTELASQAGMSQGNYADYERGDRPITNMTLGKALKLADALKVKDLRKLLDD</sequence>
<dbReference type="PROSITE" id="PS50943">
    <property type="entry name" value="HTH_CROC1"/>
    <property type="match status" value="1"/>
</dbReference>
<dbReference type="Pfam" id="PF01381">
    <property type="entry name" value="HTH_3"/>
    <property type="match status" value="1"/>
</dbReference>
<dbReference type="CDD" id="cd00093">
    <property type="entry name" value="HTH_XRE"/>
    <property type="match status" value="1"/>
</dbReference>
<name>A0A430F4I0_9BIFI</name>
<evidence type="ECO:0000313" key="2">
    <source>
        <dbReference type="EMBL" id="RSX44690.1"/>
    </source>
</evidence>
<keyword evidence="3" id="KW-1185">Reference proteome</keyword>
<dbReference type="SMART" id="SM00530">
    <property type="entry name" value="HTH_XRE"/>
    <property type="match status" value="1"/>
</dbReference>
<dbReference type="SUPFAM" id="SSF47413">
    <property type="entry name" value="lambda repressor-like DNA-binding domains"/>
    <property type="match status" value="1"/>
</dbReference>
<comment type="caution">
    <text evidence="2">The sequence shown here is derived from an EMBL/GenBank/DDBJ whole genome shotgun (WGS) entry which is preliminary data.</text>
</comment>
<gene>
    <name evidence="2" type="ORF">D2E22_1976</name>
</gene>
<organism evidence="2 3">
    <name type="scientific">Bifidobacterium castoris</name>
    <dbReference type="NCBI Taxonomy" id="2306972"/>
    <lineage>
        <taxon>Bacteria</taxon>
        <taxon>Bacillati</taxon>
        <taxon>Actinomycetota</taxon>
        <taxon>Actinomycetes</taxon>
        <taxon>Bifidobacteriales</taxon>
        <taxon>Bifidobacteriaceae</taxon>
        <taxon>Bifidobacterium</taxon>
    </lineage>
</organism>
<dbReference type="Proteomes" id="UP000288052">
    <property type="component" value="Unassembled WGS sequence"/>
</dbReference>
<reference evidence="2 3" key="1">
    <citation type="submission" date="2018-09" db="EMBL/GenBank/DDBJ databases">
        <title>Characterization of the phylogenetic diversity of five novel species belonging to the genus Bifidobacterium.</title>
        <authorList>
            <person name="Lugli G.A."/>
            <person name="Duranti S."/>
            <person name="Milani C."/>
        </authorList>
    </citation>
    <scope>NUCLEOTIDE SEQUENCE [LARGE SCALE GENOMIC DNA]</scope>
    <source>
        <strain evidence="2 3">2020B</strain>
    </source>
</reference>
<feature type="domain" description="HTH cro/C1-type" evidence="1">
    <location>
        <begin position="3"/>
        <end position="61"/>
    </location>
</feature>
<dbReference type="GO" id="GO:0003677">
    <property type="term" value="F:DNA binding"/>
    <property type="evidence" value="ECO:0007669"/>
    <property type="project" value="InterPro"/>
</dbReference>
<dbReference type="RefSeq" id="WP_126032932.1">
    <property type="nucleotide sequence ID" value="NZ_QXGI01000012.1"/>
</dbReference>
<dbReference type="OrthoDB" id="4828926at2"/>